<protein>
    <submittedName>
        <fullName evidence="12">Tyrosine recombinase XerS</fullName>
    </submittedName>
</protein>
<dbReference type="Proteomes" id="UP001589738">
    <property type="component" value="Unassembled WGS sequence"/>
</dbReference>
<evidence type="ECO:0000256" key="8">
    <source>
        <dbReference type="ARBA" id="ARBA00023306"/>
    </source>
</evidence>
<dbReference type="PANTHER" id="PTHR30349:SF77">
    <property type="entry name" value="TYROSINE RECOMBINASE XERC"/>
    <property type="match status" value="1"/>
</dbReference>
<dbReference type="RefSeq" id="WP_377058564.1">
    <property type="nucleotide sequence ID" value="NZ_JBHLUU010000109.1"/>
</dbReference>
<dbReference type="Gene3D" id="1.10.150.130">
    <property type="match status" value="1"/>
</dbReference>
<comment type="subcellular location">
    <subcellularLocation>
        <location evidence="1">Cytoplasm</location>
    </subcellularLocation>
</comment>
<comment type="caution">
    <text evidence="12">The sequence shown here is derived from an EMBL/GenBank/DDBJ whole genome shotgun (WGS) entry which is preliminary data.</text>
</comment>
<dbReference type="InterPro" id="IPR010998">
    <property type="entry name" value="Integrase_recombinase_N"/>
</dbReference>
<keyword evidence="6 9" id="KW-0238">DNA-binding</keyword>
<keyword evidence="4" id="KW-0159">Chromosome partition</keyword>
<keyword evidence="5" id="KW-0229">DNA integration</keyword>
<evidence type="ECO:0000313" key="13">
    <source>
        <dbReference type="Proteomes" id="UP001589738"/>
    </source>
</evidence>
<feature type="domain" description="Core-binding (CB)" evidence="11">
    <location>
        <begin position="20"/>
        <end position="126"/>
    </location>
</feature>
<evidence type="ECO:0000259" key="11">
    <source>
        <dbReference type="PROSITE" id="PS51900"/>
    </source>
</evidence>
<dbReference type="Gene3D" id="1.10.443.10">
    <property type="entry name" value="Intergrase catalytic core"/>
    <property type="match status" value="1"/>
</dbReference>
<dbReference type="EMBL" id="JBHLUU010000109">
    <property type="protein sequence ID" value="MFC0476694.1"/>
    <property type="molecule type" value="Genomic_DNA"/>
</dbReference>
<sequence length="374" mass="43386">MAGPSREKLMHEKRLESKLVDMPEYVIEYIRAKKRAKFSVSTLLGYVHDFQKFFEWLKSEGLTQVNHIKDTPLSILEILSKENVEYYKEFLEEENISERENVIKKRSEQSVHRNISALKSLFNYLTTETEDENGECYFYRNVFKKIVVGKEKATASNRARKISSVILGDDEITEFLNYLKNGYEKNLEPKKKSLFLRDKERDIALISMMLGSGVRVSEIASLTLHSIDFQKEQIDIVRKGNKADTVLVLPSAMNDLKEYLRVRQERYKPQNNEPYVFLAKYKGAAQPISVRAIQSLVEKYTRAFNSNEEFEIGKALSPHKFRHSFASEWVRKGGGAVLLRDQLGHSSFETTTKYTNLSIEESKKVIDHIESTRK</sequence>
<dbReference type="PANTHER" id="PTHR30349">
    <property type="entry name" value="PHAGE INTEGRASE-RELATED"/>
    <property type="match status" value="1"/>
</dbReference>
<evidence type="ECO:0000256" key="1">
    <source>
        <dbReference type="ARBA" id="ARBA00004496"/>
    </source>
</evidence>
<evidence type="ECO:0000256" key="7">
    <source>
        <dbReference type="ARBA" id="ARBA00023172"/>
    </source>
</evidence>
<name>A0ABV6KTN4_9BACI</name>
<accession>A0ABV6KTN4</accession>
<dbReference type="Pfam" id="PF00589">
    <property type="entry name" value="Phage_integrase"/>
    <property type="match status" value="1"/>
</dbReference>
<evidence type="ECO:0000256" key="3">
    <source>
        <dbReference type="ARBA" id="ARBA00022618"/>
    </source>
</evidence>
<keyword evidence="13" id="KW-1185">Reference proteome</keyword>
<dbReference type="NCBIfam" id="NF003462">
    <property type="entry name" value="PRK05084.1"/>
    <property type="match status" value="1"/>
</dbReference>
<gene>
    <name evidence="12" type="primary">xerS</name>
    <name evidence="12" type="ORF">ACFFHF_15925</name>
</gene>
<dbReference type="PROSITE" id="PS51898">
    <property type="entry name" value="TYR_RECOMBINASE"/>
    <property type="match status" value="1"/>
</dbReference>
<organism evidence="12 13">
    <name type="scientific">Robertmurraya beringensis</name>
    <dbReference type="NCBI Taxonomy" id="641660"/>
    <lineage>
        <taxon>Bacteria</taxon>
        <taxon>Bacillati</taxon>
        <taxon>Bacillota</taxon>
        <taxon>Bacilli</taxon>
        <taxon>Bacillales</taxon>
        <taxon>Bacillaceae</taxon>
        <taxon>Robertmurraya</taxon>
    </lineage>
</organism>
<evidence type="ECO:0000256" key="5">
    <source>
        <dbReference type="ARBA" id="ARBA00022908"/>
    </source>
</evidence>
<evidence type="ECO:0000256" key="6">
    <source>
        <dbReference type="ARBA" id="ARBA00023125"/>
    </source>
</evidence>
<keyword evidence="8" id="KW-0131">Cell cycle</keyword>
<dbReference type="InterPro" id="IPR002104">
    <property type="entry name" value="Integrase_catalytic"/>
</dbReference>
<keyword evidence="3" id="KW-0132">Cell division</keyword>
<dbReference type="InterPro" id="IPR013762">
    <property type="entry name" value="Integrase-like_cat_sf"/>
</dbReference>
<evidence type="ECO:0000313" key="12">
    <source>
        <dbReference type="EMBL" id="MFC0476694.1"/>
    </source>
</evidence>
<reference evidence="12 13" key="1">
    <citation type="submission" date="2024-09" db="EMBL/GenBank/DDBJ databases">
        <authorList>
            <person name="Sun Q."/>
            <person name="Mori K."/>
        </authorList>
    </citation>
    <scope>NUCLEOTIDE SEQUENCE [LARGE SCALE GENOMIC DNA]</scope>
    <source>
        <strain evidence="12 13">CGMCC 1.9126</strain>
    </source>
</reference>
<keyword evidence="7" id="KW-0233">DNA recombination</keyword>
<feature type="domain" description="Tyr recombinase" evidence="10">
    <location>
        <begin position="161"/>
        <end position="367"/>
    </location>
</feature>
<dbReference type="PROSITE" id="PS51900">
    <property type="entry name" value="CB"/>
    <property type="match status" value="1"/>
</dbReference>
<dbReference type="InterPro" id="IPR044068">
    <property type="entry name" value="CB"/>
</dbReference>
<evidence type="ECO:0000256" key="9">
    <source>
        <dbReference type="PROSITE-ProRule" id="PRU01248"/>
    </source>
</evidence>
<proteinExistence type="predicted"/>
<keyword evidence="2" id="KW-0963">Cytoplasm</keyword>
<dbReference type="InterPro" id="IPR050090">
    <property type="entry name" value="Tyrosine_recombinase_XerCD"/>
</dbReference>
<evidence type="ECO:0000256" key="4">
    <source>
        <dbReference type="ARBA" id="ARBA00022829"/>
    </source>
</evidence>
<evidence type="ECO:0000259" key="10">
    <source>
        <dbReference type="PROSITE" id="PS51898"/>
    </source>
</evidence>
<dbReference type="SUPFAM" id="SSF56349">
    <property type="entry name" value="DNA breaking-rejoining enzymes"/>
    <property type="match status" value="1"/>
</dbReference>
<dbReference type="InterPro" id="IPR011010">
    <property type="entry name" value="DNA_brk_join_enz"/>
</dbReference>
<evidence type="ECO:0000256" key="2">
    <source>
        <dbReference type="ARBA" id="ARBA00022490"/>
    </source>
</evidence>